<gene>
    <name evidence="1" type="ORF">NPIL_204371</name>
</gene>
<comment type="caution">
    <text evidence="1">The sequence shown here is derived from an EMBL/GenBank/DDBJ whole genome shotgun (WGS) entry which is preliminary data.</text>
</comment>
<proteinExistence type="predicted"/>
<keyword evidence="2" id="KW-1185">Reference proteome</keyword>
<dbReference type="AlphaFoldDB" id="A0A8X6TXL1"/>
<organism evidence="1 2">
    <name type="scientific">Nephila pilipes</name>
    <name type="common">Giant wood spider</name>
    <name type="synonym">Nephila maculata</name>
    <dbReference type="NCBI Taxonomy" id="299642"/>
    <lineage>
        <taxon>Eukaryota</taxon>
        <taxon>Metazoa</taxon>
        <taxon>Ecdysozoa</taxon>
        <taxon>Arthropoda</taxon>
        <taxon>Chelicerata</taxon>
        <taxon>Arachnida</taxon>
        <taxon>Araneae</taxon>
        <taxon>Araneomorphae</taxon>
        <taxon>Entelegynae</taxon>
        <taxon>Araneoidea</taxon>
        <taxon>Nephilidae</taxon>
        <taxon>Nephila</taxon>
    </lineage>
</organism>
<name>A0A8X6TXL1_NEPPI</name>
<protein>
    <submittedName>
        <fullName evidence="1">Uncharacterized protein</fullName>
    </submittedName>
</protein>
<evidence type="ECO:0000313" key="2">
    <source>
        <dbReference type="Proteomes" id="UP000887013"/>
    </source>
</evidence>
<reference evidence="1" key="1">
    <citation type="submission" date="2020-08" db="EMBL/GenBank/DDBJ databases">
        <title>Multicomponent nature underlies the extraordinary mechanical properties of spider dragline silk.</title>
        <authorList>
            <person name="Kono N."/>
            <person name="Nakamura H."/>
            <person name="Mori M."/>
            <person name="Yoshida Y."/>
            <person name="Ohtoshi R."/>
            <person name="Malay A.D."/>
            <person name="Moran D.A.P."/>
            <person name="Tomita M."/>
            <person name="Numata K."/>
            <person name="Arakawa K."/>
        </authorList>
    </citation>
    <scope>NUCLEOTIDE SEQUENCE</scope>
</reference>
<accession>A0A8X6TXL1</accession>
<sequence length="91" mass="10354">MVASLAPIATTNNKIKMVTVLDTVTINTDLNNRKFWQGNDFRQWSLEVPSDSAPLSDTNVVFECLWVINCILCSDVIFYLHCEVFSIKLQN</sequence>
<dbReference type="EMBL" id="BMAW01067020">
    <property type="protein sequence ID" value="GFT57669.1"/>
    <property type="molecule type" value="Genomic_DNA"/>
</dbReference>
<evidence type="ECO:0000313" key="1">
    <source>
        <dbReference type="EMBL" id="GFT57669.1"/>
    </source>
</evidence>
<dbReference type="Proteomes" id="UP000887013">
    <property type="component" value="Unassembled WGS sequence"/>
</dbReference>